<dbReference type="InterPro" id="IPR013780">
    <property type="entry name" value="Glyco_hydro_b"/>
</dbReference>
<organism evidence="13 14">
    <name type="scientific">Emticicia oligotrophica (strain DSM 17448 / CIP 109782 / MTCC 6937 / GPTSA100-15)</name>
    <dbReference type="NCBI Taxonomy" id="929562"/>
    <lineage>
        <taxon>Bacteria</taxon>
        <taxon>Pseudomonadati</taxon>
        <taxon>Bacteroidota</taxon>
        <taxon>Cytophagia</taxon>
        <taxon>Cytophagales</taxon>
        <taxon>Leadbetterellaceae</taxon>
        <taxon>Emticicia</taxon>
    </lineage>
</organism>
<dbReference type="PIRSF" id="PIRSF000463">
    <property type="entry name" value="GlgB"/>
    <property type="match status" value="1"/>
</dbReference>
<dbReference type="InterPro" id="IPR017853">
    <property type="entry name" value="GH"/>
</dbReference>
<name>A0ABN4AJ95_EMTOG</name>
<dbReference type="InterPro" id="IPR014756">
    <property type="entry name" value="Ig_E-set"/>
</dbReference>
<dbReference type="NCBIfam" id="NF008967">
    <property type="entry name" value="PRK12313.1"/>
    <property type="match status" value="1"/>
</dbReference>
<evidence type="ECO:0000256" key="8">
    <source>
        <dbReference type="ARBA" id="ARBA00023056"/>
    </source>
</evidence>
<feature type="region of interest" description="Disordered" evidence="11">
    <location>
        <begin position="1"/>
        <end position="26"/>
    </location>
</feature>
<evidence type="ECO:0000256" key="11">
    <source>
        <dbReference type="SAM" id="MobiDB-lite"/>
    </source>
</evidence>
<keyword evidence="7 10" id="KW-0808">Transferase</keyword>
<protein>
    <recommendedName>
        <fullName evidence="10">1,4-alpha-glucan branching enzyme GlgB</fullName>
        <ecNumber evidence="10">2.4.1.18</ecNumber>
    </recommendedName>
    <alternativeName>
        <fullName evidence="10">1,4-alpha-D-glucan:1,4-alpha-D-glucan 6-glucosyl-transferase</fullName>
    </alternativeName>
    <alternativeName>
        <fullName evidence="10">Alpha-(1-&gt;4)-glucan branching enzyme</fullName>
    </alternativeName>
    <alternativeName>
        <fullName evidence="10">Glycogen branching enzyme</fullName>
        <shortName evidence="10">BE</shortName>
    </alternativeName>
</protein>
<evidence type="ECO:0000256" key="6">
    <source>
        <dbReference type="ARBA" id="ARBA00022676"/>
    </source>
</evidence>
<comment type="pathway">
    <text evidence="3 10">Glycan biosynthesis; glycogen biosynthesis.</text>
</comment>
<dbReference type="InterPro" id="IPR006047">
    <property type="entry name" value="GH13_cat_dom"/>
</dbReference>
<evidence type="ECO:0000256" key="1">
    <source>
        <dbReference type="ARBA" id="ARBA00000826"/>
    </source>
</evidence>
<feature type="domain" description="Glycosyl hydrolase family 13 catalytic" evidence="12">
    <location>
        <begin position="187"/>
        <end position="552"/>
    </location>
</feature>
<keyword evidence="14" id="KW-1185">Reference proteome</keyword>
<comment type="function">
    <text evidence="2 10">Catalyzes the formation of the alpha-1,6-glucosidic linkages in glycogen by scission of a 1,4-alpha-linked oligosaccharide from growing alpha-1,4-glucan chains and the subsequent attachment of the oligosaccharide to the alpha-1,6 position.</text>
</comment>
<accession>A0ABN4AJ95</accession>
<keyword evidence="9 10" id="KW-0119">Carbohydrate metabolism</keyword>
<evidence type="ECO:0000256" key="3">
    <source>
        <dbReference type="ARBA" id="ARBA00004964"/>
    </source>
</evidence>
<dbReference type="HAMAP" id="MF_00685">
    <property type="entry name" value="GlgB"/>
    <property type="match status" value="1"/>
</dbReference>
<feature type="active site" description="Proton donor" evidence="10">
    <location>
        <position position="399"/>
    </location>
</feature>
<dbReference type="InterPro" id="IPR044143">
    <property type="entry name" value="GlgB_N_E_set_prok"/>
</dbReference>
<dbReference type="Gene3D" id="3.20.20.80">
    <property type="entry name" value="Glycosidases"/>
    <property type="match status" value="1"/>
</dbReference>
<keyword evidence="6 10" id="KW-0328">Glycosyltransferase</keyword>
<dbReference type="Pfam" id="PF02806">
    <property type="entry name" value="Alpha-amylase_C"/>
    <property type="match status" value="1"/>
</dbReference>
<dbReference type="InterPro" id="IPR006407">
    <property type="entry name" value="GlgB"/>
</dbReference>
<dbReference type="Pfam" id="PF00128">
    <property type="entry name" value="Alpha-amylase"/>
    <property type="match status" value="1"/>
</dbReference>
<evidence type="ECO:0000256" key="9">
    <source>
        <dbReference type="ARBA" id="ARBA00023277"/>
    </source>
</evidence>
<dbReference type="SMART" id="SM00642">
    <property type="entry name" value="Aamy"/>
    <property type="match status" value="1"/>
</dbReference>
<keyword evidence="8 10" id="KW-0320">Glycogen biosynthesis</keyword>
<gene>
    <name evidence="10" type="primary">glgB</name>
    <name evidence="13" type="ordered locus">Emtol_1096</name>
</gene>
<dbReference type="RefSeq" id="WP_015027946.1">
    <property type="nucleotide sequence ID" value="NC_018748.1"/>
</dbReference>
<dbReference type="InterPro" id="IPR037439">
    <property type="entry name" value="Branching_enzy"/>
</dbReference>
<reference evidence="13 14" key="1">
    <citation type="submission" date="2011-07" db="EMBL/GenBank/DDBJ databases">
        <title>The complete genome of chromosome of Emticicia oligotrophica DSM 17448.</title>
        <authorList>
            <consortium name="US DOE Joint Genome Institute (JGI-PGF)"/>
            <person name="Lucas S."/>
            <person name="Han J."/>
            <person name="Lapidus A."/>
            <person name="Bruce D."/>
            <person name="Goodwin L."/>
            <person name="Pitluck S."/>
            <person name="Peters L."/>
            <person name="Kyrpides N."/>
            <person name="Mavromatis K."/>
            <person name="Ivanova N."/>
            <person name="Ovchinnikova G."/>
            <person name="Teshima H."/>
            <person name="Detter J.C."/>
            <person name="Tapia R."/>
            <person name="Han C."/>
            <person name="Land M."/>
            <person name="Hauser L."/>
            <person name="Markowitz V."/>
            <person name="Cheng J.-F."/>
            <person name="Hugenholtz P."/>
            <person name="Woyke T."/>
            <person name="Wu D."/>
            <person name="Tindall B."/>
            <person name="Pomrenke H."/>
            <person name="Brambilla E."/>
            <person name="Klenk H.-P."/>
            <person name="Eisen J.A."/>
        </authorList>
    </citation>
    <scope>NUCLEOTIDE SEQUENCE [LARGE SCALE GENOMIC DNA]</scope>
    <source>
        <strain evidence="13 14">DSM 17448</strain>
    </source>
</reference>
<dbReference type="NCBIfam" id="NF003811">
    <property type="entry name" value="PRK05402.1"/>
    <property type="match status" value="1"/>
</dbReference>
<dbReference type="SUPFAM" id="SSF81296">
    <property type="entry name" value="E set domains"/>
    <property type="match status" value="1"/>
</dbReference>
<comment type="catalytic activity">
    <reaction evidence="1 10">
        <text>Transfers a segment of a (1-&gt;4)-alpha-D-glucan chain to a primary hydroxy group in a similar glucan chain.</text>
        <dbReference type="EC" id="2.4.1.18"/>
    </reaction>
</comment>
<evidence type="ECO:0000256" key="2">
    <source>
        <dbReference type="ARBA" id="ARBA00002953"/>
    </source>
</evidence>
<dbReference type="SUPFAM" id="SSF51011">
    <property type="entry name" value="Glycosyl hydrolase domain"/>
    <property type="match status" value="1"/>
</dbReference>
<dbReference type="CDD" id="cd02855">
    <property type="entry name" value="E_set_GBE_prok_N"/>
    <property type="match status" value="1"/>
</dbReference>
<dbReference type="SUPFAM" id="SSF51445">
    <property type="entry name" value="(Trans)glycosidases"/>
    <property type="match status" value="1"/>
</dbReference>
<dbReference type="Pfam" id="PF02922">
    <property type="entry name" value="CBM_48"/>
    <property type="match status" value="1"/>
</dbReference>
<dbReference type="PANTHER" id="PTHR43651">
    <property type="entry name" value="1,4-ALPHA-GLUCAN-BRANCHING ENZYME"/>
    <property type="match status" value="1"/>
</dbReference>
<dbReference type="Proteomes" id="UP000002875">
    <property type="component" value="Chromosome"/>
</dbReference>
<evidence type="ECO:0000256" key="5">
    <source>
        <dbReference type="ARBA" id="ARBA00022600"/>
    </source>
</evidence>
<dbReference type="PANTHER" id="PTHR43651:SF3">
    <property type="entry name" value="1,4-ALPHA-GLUCAN-BRANCHING ENZYME"/>
    <property type="match status" value="1"/>
</dbReference>
<sequence length="665" mass="76355">MAKKATSSKKATSTEQEPVNAESQAVVSTPSFGKVESFSLLTDFDISLFRSGKHYRMYEKLGSHVVQNQGVTGTLFAVWAPNATYVSVIGNFNGWNRGEHPLNPRWDGSGIWEGWIPNIGNGEVYKYFIASNTGADIEKGDPYALRWEHPPQTASIVWDTWYEWKDQDWMKTRRAKNALTAPLSVYEVHFGSWQRDPSDNDRRLSYREVADRLVPYVKEMGFTHVEFMPIMEHPYEPSWGYQITGYFAASSRFGTPQDFMYLIEQLHMNGIGVLLDWVPSHYPGDAHGLYRFDGTALYEHEDPREGYHPDWKSYIFNYGRYEVRSFLISNAIFWLDRFHADGLRVDAVASMLYRDYSRNAGEWVPNVFGGRENLEVISLFKELNEEIYKSFPDTQTIAEESTAFPGVSRPVYTGGLGFGMKWMMGWMNDTLRYFAKDPMYRKWHQNDITFSLVYAFSENFMLPLSHDEVVYGKGSLIDKMPGDEWRKFANLRLLFAYMFTHPGAKLLFMGGEFAQFAEWNFQQSLDWHLYNNQPNKGVSELIKDLNKLYRAEGALFDKQFSPEGFEWIDTSDRDNAVIVYARKGFNEKDNLIVVLNFTPVPRTNYRVGVPNAGTYAEVFNSDKTQYWGSGVVNGDVKTQAVATHGKPNSVELSLPPLGAVVLKFR</sequence>
<dbReference type="EC" id="2.4.1.18" evidence="10"/>
<comment type="similarity">
    <text evidence="4 10">Belongs to the glycosyl hydrolase 13 family. GlgB subfamily.</text>
</comment>
<evidence type="ECO:0000256" key="7">
    <source>
        <dbReference type="ARBA" id="ARBA00022679"/>
    </source>
</evidence>
<keyword evidence="5 10" id="KW-0321">Glycogen metabolism</keyword>
<feature type="active site" description="Nucleophile" evidence="10">
    <location>
        <position position="346"/>
    </location>
</feature>
<comment type="subunit">
    <text evidence="10">Monomer.</text>
</comment>
<proteinExistence type="inferred from homology"/>
<evidence type="ECO:0000313" key="14">
    <source>
        <dbReference type="Proteomes" id="UP000002875"/>
    </source>
</evidence>
<dbReference type="Gene3D" id="2.60.40.10">
    <property type="entry name" value="Immunoglobulins"/>
    <property type="match status" value="1"/>
</dbReference>
<dbReference type="InterPro" id="IPR013783">
    <property type="entry name" value="Ig-like_fold"/>
</dbReference>
<feature type="compositionally biased region" description="Polar residues" evidence="11">
    <location>
        <begin position="15"/>
        <end position="26"/>
    </location>
</feature>
<dbReference type="CDD" id="cd11322">
    <property type="entry name" value="AmyAc_Glg_BE"/>
    <property type="match status" value="1"/>
</dbReference>
<dbReference type="NCBIfam" id="TIGR01515">
    <property type="entry name" value="branching_enzym"/>
    <property type="match status" value="1"/>
</dbReference>
<evidence type="ECO:0000313" key="13">
    <source>
        <dbReference type="EMBL" id="AFK02246.1"/>
    </source>
</evidence>
<dbReference type="EMBL" id="CP002961">
    <property type="protein sequence ID" value="AFK02246.1"/>
    <property type="molecule type" value="Genomic_DNA"/>
</dbReference>
<evidence type="ECO:0000256" key="4">
    <source>
        <dbReference type="ARBA" id="ARBA00009000"/>
    </source>
</evidence>
<evidence type="ECO:0000256" key="10">
    <source>
        <dbReference type="HAMAP-Rule" id="MF_00685"/>
    </source>
</evidence>
<dbReference type="InterPro" id="IPR006048">
    <property type="entry name" value="A-amylase/branching_C"/>
</dbReference>
<dbReference type="InterPro" id="IPR004193">
    <property type="entry name" value="Glyco_hydro_13_N"/>
</dbReference>
<dbReference type="Gene3D" id="2.60.40.1180">
    <property type="entry name" value="Golgi alpha-mannosidase II"/>
    <property type="match status" value="1"/>
</dbReference>
<evidence type="ECO:0000259" key="12">
    <source>
        <dbReference type="SMART" id="SM00642"/>
    </source>
</evidence>